<evidence type="ECO:0000313" key="2">
    <source>
        <dbReference type="EMBL" id="KGE16986.1"/>
    </source>
</evidence>
<organism evidence="2 3">
    <name type="scientific">Paenibacillus wynnii</name>
    <dbReference type="NCBI Taxonomy" id="268407"/>
    <lineage>
        <taxon>Bacteria</taxon>
        <taxon>Bacillati</taxon>
        <taxon>Bacillota</taxon>
        <taxon>Bacilli</taxon>
        <taxon>Bacillales</taxon>
        <taxon>Paenibacillaceae</taxon>
        <taxon>Paenibacillus</taxon>
    </lineage>
</organism>
<dbReference type="EMBL" id="JQCR01000003">
    <property type="protein sequence ID" value="KGE16986.1"/>
    <property type="molecule type" value="Genomic_DNA"/>
</dbReference>
<accession>A0A098M4K7</accession>
<name>A0A098M4K7_9BACL</name>
<evidence type="ECO:0000313" key="3">
    <source>
        <dbReference type="Proteomes" id="UP000029734"/>
    </source>
</evidence>
<reference evidence="2 3" key="2">
    <citation type="submission" date="2014-10" db="EMBL/GenBank/DDBJ databases">
        <title>Comparative genomics of the Paenibacillus odorifer group.</title>
        <authorList>
            <person name="Tsai Y.-C."/>
            <person name="Martin N."/>
            <person name="Korlach J."/>
            <person name="Wiedmann M."/>
        </authorList>
    </citation>
    <scope>NUCLEOTIDE SEQUENCE [LARGE SCALE GENOMIC DNA]</scope>
    <source>
        <strain evidence="2 3">DSM 18334</strain>
    </source>
</reference>
<sequence length="82" mass="9002">MSKDRVWNKGKHNGRGIAGANKKPGSSIEGSNPEAIEVELVDSNAGNTGNPIHSVQRMNRENWVVRPTRVIPKKTNKDPNES</sequence>
<evidence type="ECO:0000256" key="1">
    <source>
        <dbReference type="SAM" id="MobiDB-lite"/>
    </source>
</evidence>
<reference evidence="2 3" key="1">
    <citation type="submission" date="2014-08" db="EMBL/GenBank/DDBJ databases">
        <authorList>
            <person name="den Bakker H.C."/>
        </authorList>
    </citation>
    <scope>NUCLEOTIDE SEQUENCE [LARGE SCALE GENOMIC DNA]</scope>
    <source>
        <strain evidence="2 3">DSM 18334</strain>
    </source>
</reference>
<proteinExistence type="predicted"/>
<gene>
    <name evidence="2" type="ORF">PWYN_20160</name>
</gene>
<dbReference type="STRING" id="268407.PWYN_20160"/>
<dbReference type="RefSeq" id="WP_036655390.1">
    <property type="nucleotide sequence ID" value="NZ_JQCR01000003.1"/>
</dbReference>
<protein>
    <submittedName>
        <fullName evidence="2">Uncharacterized protein</fullName>
    </submittedName>
</protein>
<feature type="region of interest" description="Disordered" evidence="1">
    <location>
        <begin position="1"/>
        <end position="34"/>
    </location>
</feature>
<keyword evidence="3" id="KW-1185">Reference proteome</keyword>
<dbReference type="Proteomes" id="UP000029734">
    <property type="component" value="Unassembled WGS sequence"/>
</dbReference>
<dbReference type="OrthoDB" id="2665412at2"/>
<dbReference type="AlphaFoldDB" id="A0A098M4K7"/>
<comment type="caution">
    <text evidence="2">The sequence shown here is derived from an EMBL/GenBank/DDBJ whole genome shotgun (WGS) entry which is preliminary data.</text>
</comment>